<sequence length="142" mass="15583">MFIHSYLFFDGRCEEAIDFYRETLGAEVLMLMRYGDDGPGKQSCPDGSIPPDDKVMHATLQIGETQVLASDGFSKGRPEFKGFSLSVTVDGDDEVERRIDALAEGGQVTMAPAPTFFASRFGMAVDRFGVSWMVMAPLPEEA</sequence>
<dbReference type="OrthoDB" id="9795306at2"/>
<dbReference type="InterPro" id="IPR029068">
    <property type="entry name" value="Glyas_Bleomycin-R_OHBP_Dase"/>
</dbReference>
<dbReference type="EMBL" id="JROI01000011">
    <property type="protein sequence ID" value="KGI77729.1"/>
    <property type="molecule type" value="Genomic_DNA"/>
</dbReference>
<dbReference type="PANTHER" id="PTHR33990">
    <property type="entry name" value="PROTEIN YJDN-RELATED"/>
    <property type="match status" value="1"/>
</dbReference>
<keyword evidence="2" id="KW-0830">Ubiquinone</keyword>
<proteinExistence type="predicted"/>
<gene>
    <name evidence="3" type="ORF">HNQ86_000155</name>
    <name evidence="2" type="ORF">LF63_0110355</name>
</gene>
<evidence type="ECO:0000313" key="3">
    <source>
        <dbReference type="EMBL" id="MBB6182810.1"/>
    </source>
</evidence>
<organism evidence="2 4">
    <name type="scientific">Oleiagrimonas soli</name>
    <dbReference type="NCBI Taxonomy" id="1543381"/>
    <lineage>
        <taxon>Bacteria</taxon>
        <taxon>Pseudomonadati</taxon>
        <taxon>Pseudomonadota</taxon>
        <taxon>Gammaproteobacteria</taxon>
        <taxon>Lysobacterales</taxon>
        <taxon>Rhodanobacteraceae</taxon>
        <taxon>Oleiagrimonas</taxon>
    </lineage>
</organism>
<reference evidence="3 5" key="2">
    <citation type="submission" date="2020-08" db="EMBL/GenBank/DDBJ databases">
        <title>Genomic Encyclopedia of Type Strains, Phase IV (KMG-IV): sequencing the most valuable type-strain genomes for metagenomic binning, comparative biology and taxonomic classification.</title>
        <authorList>
            <person name="Goeker M."/>
        </authorList>
    </citation>
    <scope>NUCLEOTIDE SEQUENCE [LARGE SCALE GENOMIC DNA]</scope>
    <source>
        <strain evidence="3 5">DSM 107085</strain>
    </source>
</reference>
<dbReference type="CDD" id="cd06588">
    <property type="entry name" value="PhnB_like"/>
    <property type="match status" value="1"/>
</dbReference>
<dbReference type="STRING" id="1543381.LF63_0110355"/>
<reference evidence="2 4" key="1">
    <citation type="submission" date="2014-09" db="EMBL/GenBank/DDBJ databases">
        <title>Xanthomonadaceae 3.5X direct submission.</title>
        <authorList>
            <person name="Fang T."/>
            <person name="Wang H."/>
        </authorList>
    </citation>
    <scope>NUCLEOTIDE SEQUENCE [LARGE SCALE GENOMIC DNA]</scope>
    <source>
        <strain evidence="2 4">3.5X</strain>
    </source>
</reference>
<dbReference type="Proteomes" id="UP000560000">
    <property type="component" value="Unassembled WGS sequence"/>
</dbReference>
<dbReference type="Gene3D" id="3.10.180.10">
    <property type="entry name" value="2,3-Dihydroxybiphenyl 1,2-Dioxygenase, domain 1"/>
    <property type="match status" value="1"/>
</dbReference>
<dbReference type="Proteomes" id="UP000029708">
    <property type="component" value="Unassembled WGS sequence"/>
</dbReference>
<dbReference type="PANTHER" id="PTHR33990:SF1">
    <property type="entry name" value="PROTEIN YJDN"/>
    <property type="match status" value="1"/>
</dbReference>
<evidence type="ECO:0000313" key="4">
    <source>
        <dbReference type="Proteomes" id="UP000029708"/>
    </source>
</evidence>
<dbReference type="InterPro" id="IPR028973">
    <property type="entry name" value="PhnB-like"/>
</dbReference>
<dbReference type="Pfam" id="PF06983">
    <property type="entry name" value="3-dmu-9_3-mt"/>
    <property type="match status" value="1"/>
</dbReference>
<dbReference type="HOGENOM" id="CLU_046006_17_1_6"/>
<dbReference type="EMBL" id="JACHET010000001">
    <property type="protein sequence ID" value="MBB6182810.1"/>
    <property type="molecule type" value="Genomic_DNA"/>
</dbReference>
<dbReference type="RefSeq" id="WP_043103675.1">
    <property type="nucleotide sequence ID" value="NZ_JACHET010000001.1"/>
</dbReference>
<feature type="domain" description="PhnB-like" evidence="1">
    <location>
        <begin position="4"/>
        <end position="134"/>
    </location>
</feature>
<dbReference type="GO" id="GO:0008168">
    <property type="term" value="F:methyltransferase activity"/>
    <property type="evidence" value="ECO:0007669"/>
    <property type="project" value="UniProtKB-KW"/>
</dbReference>
<dbReference type="AlphaFoldDB" id="A0A099CVA8"/>
<keyword evidence="2" id="KW-0489">Methyltransferase</keyword>
<name>A0A099CVA8_9GAMM</name>
<dbReference type="GO" id="GO:0032259">
    <property type="term" value="P:methylation"/>
    <property type="evidence" value="ECO:0007669"/>
    <property type="project" value="UniProtKB-KW"/>
</dbReference>
<comment type="caution">
    <text evidence="2">The sequence shown here is derived from an EMBL/GenBank/DDBJ whole genome shotgun (WGS) entry which is preliminary data.</text>
</comment>
<evidence type="ECO:0000313" key="5">
    <source>
        <dbReference type="Proteomes" id="UP000560000"/>
    </source>
</evidence>
<dbReference type="SUPFAM" id="SSF54593">
    <property type="entry name" value="Glyoxalase/Bleomycin resistance protein/Dihydroxybiphenyl dioxygenase"/>
    <property type="match status" value="1"/>
</dbReference>
<keyword evidence="4" id="KW-1185">Reference proteome</keyword>
<evidence type="ECO:0000313" key="2">
    <source>
        <dbReference type="EMBL" id="KGI77729.1"/>
    </source>
</evidence>
<evidence type="ECO:0000259" key="1">
    <source>
        <dbReference type="Pfam" id="PF06983"/>
    </source>
</evidence>
<accession>A0A099CVA8</accession>
<protein>
    <submittedName>
        <fullName evidence="2">3-demethylubiquinone-9 3-methyltransferase</fullName>
    </submittedName>
    <submittedName>
        <fullName evidence="3">PhnB protein</fullName>
    </submittedName>
</protein>
<keyword evidence="2" id="KW-0808">Transferase</keyword>